<evidence type="ECO:0000256" key="2">
    <source>
        <dbReference type="SAM" id="MobiDB-lite"/>
    </source>
</evidence>
<name>A0A3Q3JU79_MONAL</name>
<reference evidence="3" key="1">
    <citation type="submission" date="2025-08" db="UniProtKB">
        <authorList>
            <consortium name="Ensembl"/>
        </authorList>
    </citation>
    <scope>IDENTIFICATION</scope>
</reference>
<dbReference type="Ensembl" id="ENSMALT00000024048.1">
    <property type="protein sequence ID" value="ENSMALP00000023599.1"/>
    <property type="gene ID" value="ENSMALG00000016464.1"/>
</dbReference>
<feature type="compositionally biased region" description="Gly residues" evidence="2">
    <location>
        <begin position="391"/>
        <end position="401"/>
    </location>
</feature>
<dbReference type="Proteomes" id="UP000261600">
    <property type="component" value="Unplaced"/>
</dbReference>
<evidence type="ECO:0000256" key="1">
    <source>
        <dbReference type="ARBA" id="ARBA00007218"/>
    </source>
</evidence>
<comment type="similarity">
    <text evidence="1">Belongs to the FAM98 family.</text>
</comment>
<dbReference type="PANTHER" id="PTHR31353:SF11">
    <property type="entry name" value="PROTEIN FAM98B"/>
    <property type="match status" value="1"/>
</dbReference>
<feature type="compositionally biased region" description="Gly residues" evidence="2">
    <location>
        <begin position="345"/>
        <end position="380"/>
    </location>
</feature>
<dbReference type="AlphaFoldDB" id="A0A3Q3JU79"/>
<reference evidence="3" key="2">
    <citation type="submission" date="2025-09" db="UniProtKB">
        <authorList>
            <consortium name="Ensembl"/>
        </authorList>
    </citation>
    <scope>IDENTIFICATION</scope>
</reference>
<dbReference type="Pfam" id="PF10239">
    <property type="entry name" value="DUF2465"/>
    <property type="match status" value="1"/>
</dbReference>
<feature type="region of interest" description="Disordered" evidence="2">
    <location>
        <begin position="318"/>
        <end position="410"/>
    </location>
</feature>
<feature type="compositionally biased region" description="Basic and acidic residues" evidence="2">
    <location>
        <begin position="319"/>
        <end position="328"/>
    </location>
</feature>
<sequence length="410" mass="45055">MDCDILDSLEQLGYDGPLLEEKALITAAEGGLSSQDYVELCRWLASRLKSLCDLEENITSGPGEQHSSTLESKIQHHKLCLISPTHSTCFPLDSLQMEMSGLLKELHCPYQEVVSGILKGNVRNTKDHLKFVLFLSSELQAAEIVRRRQDSDKQQDKNPAYHQLLAICETLELPEPREQDAAAVFSQVQNKIDKVLKVLPNGSVGNPVLKKSLSSEQWEKLHNINTVLSSEYKCRRRMLIKRLDVTVQSFGWSDRAKVMVDSMARAYQPKRHSLRPQSSVDMADLLAAREDICNMVKTSSGSSREKTACALNKILMGRVPDRGGRPSEIEAPPPEMPPWQKRQDGGGGWGGHGRGGGGWGRGGGGGDSWRGGGRRGGGGVRNHSGHEHYGGHSGHGGYGGHGGKRGRYQY</sequence>
<organism evidence="3 4">
    <name type="scientific">Monopterus albus</name>
    <name type="common">Swamp eel</name>
    <dbReference type="NCBI Taxonomy" id="43700"/>
    <lineage>
        <taxon>Eukaryota</taxon>
        <taxon>Metazoa</taxon>
        <taxon>Chordata</taxon>
        <taxon>Craniata</taxon>
        <taxon>Vertebrata</taxon>
        <taxon>Euteleostomi</taxon>
        <taxon>Actinopterygii</taxon>
        <taxon>Neopterygii</taxon>
        <taxon>Teleostei</taxon>
        <taxon>Neoteleostei</taxon>
        <taxon>Acanthomorphata</taxon>
        <taxon>Anabantaria</taxon>
        <taxon>Synbranchiformes</taxon>
        <taxon>Synbranchidae</taxon>
        <taxon>Monopterus</taxon>
    </lineage>
</organism>
<evidence type="ECO:0000313" key="3">
    <source>
        <dbReference type="Ensembl" id="ENSMALP00000023599.1"/>
    </source>
</evidence>
<evidence type="ECO:0008006" key="5">
    <source>
        <dbReference type="Google" id="ProtNLM"/>
    </source>
</evidence>
<accession>A0A3Q3JU79</accession>
<dbReference type="InterPro" id="IPR018797">
    <property type="entry name" value="FAM98"/>
</dbReference>
<keyword evidence="4" id="KW-1185">Reference proteome</keyword>
<dbReference type="STRING" id="43700.ENSMALP00000023599"/>
<evidence type="ECO:0000313" key="4">
    <source>
        <dbReference type="Proteomes" id="UP000261600"/>
    </source>
</evidence>
<dbReference type="GO" id="GO:0072669">
    <property type="term" value="C:tRNA-splicing ligase complex"/>
    <property type="evidence" value="ECO:0007669"/>
    <property type="project" value="TreeGrafter"/>
</dbReference>
<proteinExistence type="inferred from homology"/>
<dbReference type="PANTHER" id="PTHR31353">
    <property type="entry name" value="FAM98"/>
    <property type="match status" value="1"/>
</dbReference>
<protein>
    <recommendedName>
        <fullName evidence="5">Family with sequence similarity 98 member B</fullName>
    </recommendedName>
</protein>